<dbReference type="Gene3D" id="3.30.70.1660">
    <property type="match status" value="1"/>
</dbReference>
<dbReference type="AlphaFoldDB" id="A0A7H1VKK0"/>
<dbReference type="EMBL" id="CP061336">
    <property type="protein sequence ID" value="QNU65912.1"/>
    <property type="molecule type" value="Genomic_DNA"/>
</dbReference>
<dbReference type="NCBIfam" id="TIGR00020">
    <property type="entry name" value="prfB"/>
    <property type="match status" value="1"/>
</dbReference>
<feature type="modified residue" description="N5-methylglutamine" evidence="6">
    <location>
        <position position="252"/>
    </location>
</feature>
<evidence type="ECO:0000259" key="8">
    <source>
        <dbReference type="PROSITE" id="PS00745"/>
    </source>
</evidence>
<dbReference type="KEGG" id="rher:EHE19_013575"/>
<evidence type="ECO:0000256" key="1">
    <source>
        <dbReference type="ARBA" id="ARBA00002613"/>
    </source>
</evidence>
<dbReference type="GO" id="GO:0005737">
    <property type="term" value="C:cytoplasm"/>
    <property type="evidence" value="ECO:0007669"/>
    <property type="project" value="UniProtKB-SubCell"/>
</dbReference>
<dbReference type="SMART" id="SM00937">
    <property type="entry name" value="PCRF"/>
    <property type="match status" value="1"/>
</dbReference>
<feature type="coiled-coil region" evidence="7">
    <location>
        <begin position="4"/>
        <end position="73"/>
    </location>
</feature>
<comment type="function">
    <text evidence="1 6">Peptide chain release factor 2 directs the termination of translation in response to the peptide chain termination codons UGA and UAA.</text>
</comment>
<comment type="PTM">
    <text evidence="6">Methylated by PrmC. Methylation increases the termination efficiency of RF2.</text>
</comment>
<organism evidence="9 10">
    <name type="scientific">Ruminiclostridium herbifermentans</name>
    <dbReference type="NCBI Taxonomy" id="2488810"/>
    <lineage>
        <taxon>Bacteria</taxon>
        <taxon>Bacillati</taxon>
        <taxon>Bacillota</taxon>
        <taxon>Clostridia</taxon>
        <taxon>Eubacteriales</taxon>
        <taxon>Oscillospiraceae</taxon>
        <taxon>Ruminiclostridium</taxon>
    </lineage>
</organism>
<dbReference type="PANTHER" id="PTHR43116:SF3">
    <property type="entry name" value="CLASS I PEPTIDE CHAIN RELEASE FACTOR"/>
    <property type="match status" value="1"/>
</dbReference>
<comment type="similarity">
    <text evidence="2 6">Belongs to the prokaryotic/mitochondrial release factor family.</text>
</comment>
<dbReference type="Pfam" id="PF03462">
    <property type="entry name" value="PCRF"/>
    <property type="match status" value="1"/>
</dbReference>
<dbReference type="GO" id="GO:0016149">
    <property type="term" value="F:translation release factor activity, codon specific"/>
    <property type="evidence" value="ECO:0007669"/>
    <property type="project" value="UniProtKB-UniRule"/>
</dbReference>
<name>A0A7H1VKK0_9FIRM</name>
<evidence type="ECO:0000256" key="3">
    <source>
        <dbReference type="ARBA" id="ARBA00019192"/>
    </source>
</evidence>
<dbReference type="FunFam" id="3.30.160.20:FF:000010">
    <property type="entry name" value="Peptide chain release factor 2"/>
    <property type="match status" value="1"/>
</dbReference>
<dbReference type="Gene3D" id="3.30.160.20">
    <property type="match status" value="1"/>
</dbReference>
<evidence type="ECO:0000256" key="6">
    <source>
        <dbReference type="HAMAP-Rule" id="MF_00094"/>
    </source>
</evidence>
<comment type="subcellular location">
    <subcellularLocation>
        <location evidence="6">Cytoplasm</location>
    </subcellularLocation>
</comment>
<dbReference type="SUPFAM" id="SSF75620">
    <property type="entry name" value="Release factor"/>
    <property type="match status" value="1"/>
</dbReference>
<dbReference type="HAMAP" id="MF_00094">
    <property type="entry name" value="Rel_fac_2"/>
    <property type="match status" value="1"/>
</dbReference>
<dbReference type="InterPro" id="IPR045853">
    <property type="entry name" value="Pep_chain_release_fac_I_sf"/>
</dbReference>
<keyword evidence="4 6" id="KW-0488">Methylation</keyword>
<keyword evidence="5 6" id="KW-0648">Protein biosynthesis</keyword>
<dbReference type="PROSITE" id="PS00745">
    <property type="entry name" value="RF_PROK_I"/>
    <property type="match status" value="1"/>
</dbReference>
<evidence type="ECO:0000256" key="2">
    <source>
        <dbReference type="ARBA" id="ARBA00010835"/>
    </source>
</evidence>
<dbReference type="Proteomes" id="UP000306409">
    <property type="component" value="Chromosome"/>
</dbReference>
<feature type="domain" description="Prokaryotic-type class I peptide chain release factors" evidence="8">
    <location>
        <begin position="245"/>
        <end position="261"/>
    </location>
</feature>
<keyword evidence="6" id="KW-0963">Cytoplasm</keyword>
<dbReference type="InterPro" id="IPR004374">
    <property type="entry name" value="PrfB"/>
</dbReference>
<dbReference type="InterPro" id="IPR000352">
    <property type="entry name" value="Pep_chain_release_fac_I"/>
</dbReference>
<proteinExistence type="inferred from homology"/>
<evidence type="ECO:0000256" key="7">
    <source>
        <dbReference type="SAM" id="Coils"/>
    </source>
</evidence>
<dbReference type="Gene3D" id="1.20.58.410">
    <property type="entry name" value="Release factor"/>
    <property type="match status" value="1"/>
</dbReference>
<sequence>MLELEQYRLELLGLKSNLDEMRASLDIARLNDEIVELEHKASEPDFWNDMEKSQKILQRIKTLKSKIDNFEEISSLWEDLLTLSDMGLEEQDESIIPEVGEGLQKVKKRLETLRLETLLTGPYDKNNAILTLHAGAGGTEAQDWVQMLLRMFTRWAENKGYQVEILDYLDGDEAGIKSVTLQIIGENAYGYMKSEKGVHRLVRISPFDASGRRHTSFASLDVMPEIDESIEIDINPEDIKMDVYRASGAGGQHINKTSSAVRLTHIPTGVVVACQTQRSQFQNKETAMKMLKAKLFDIKEREQKEKIEDLKGVQMDIAWGSQIRSYVFCPYTLVKDHRTNYENGNVDAVMDGDLDGFINAYLSMDKKEGKA</sequence>
<dbReference type="InterPro" id="IPR005139">
    <property type="entry name" value="PCRF"/>
</dbReference>
<evidence type="ECO:0000256" key="5">
    <source>
        <dbReference type="ARBA" id="ARBA00022917"/>
    </source>
</evidence>
<protein>
    <recommendedName>
        <fullName evidence="3 6">Peptide chain release factor 2</fullName>
        <shortName evidence="6">RF-2</shortName>
    </recommendedName>
</protein>
<dbReference type="RefSeq" id="WP_190530318.1">
    <property type="nucleotide sequence ID" value="NZ_CP061336.1"/>
</dbReference>
<dbReference type="PANTHER" id="PTHR43116">
    <property type="entry name" value="PEPTIDE CHAIN RELEASE FACTOR 2"/>
    <property type="match status" value="1"/>
</dbReference>
<evidence type="ECO:0000313" key="10">
    <source>
        <dbReference type="Proteomes" id="UP000306409"/>
    </source>
</evidence>
<dbReference type="Pfam" id="PF00472">
    <property type="entry name" value="RF-1"/>
    <property type="match status" value="1"/>
</dbReference>
<accession>A0A7H1VKK0</accession>
<keyword evidence="7" id="KW-0175">Coiled coil</keyword>
<reference evidence="9 10" key="1">
    <citation type="submission" date="2020-09" db="EMBL/GenBank/DDBJ databases">
        <title>Characterization and genome sequencing of Ruminiclostridium sp. nov. MA18.</title>
        <authorList>
            <person name="Rettenmaier R."/>
            <person name="Kowollik M.-L."/>
            <person name="Liebl W."/>
            <person name="Zverlov V."/>
        </authorList>
    </citation>
    <scope>NUCLEOTIDE SEQUENCE [LARGE SCALE GENOMIC DNA]</scope>
    <source>
        <strain evidence="9 10">MA18</strain>
    </source>
</reference>
<keyword evidence="10" id="KW-1185">Reference proteome</keyword>
<evidence type="ECO:0000256" key="4">
    <source>
        <dbReference type="ARBA" id="ARBA00022481"/>
    </source>
</evidence>
<evidence type="ECO:0000313" key="9">
    <source>
        <dbReference type="EMBL" id="QNU65912.1"/>
    </source>
</evidence>
<gene>
    <name evidence="6 9" type="primary">prfB</name>
    <name evidence="9" type="ORF">EHE19_013575</name>
</gene>